<dbReference type="GO" id="GO:0006355">
    <property type="term" value="P:regulation of DNA-templated transcription"/>
    <property type="evidence" value="ECO:0007669"/>
    <property type="project" value="InterPro"/>
</dbReference>
<dbReference type="InterPro" id="IPR005584">
    <property type="entry name" value="DNA_gyrase_inhibitor_YacG"/>
</dbReference>
<evidence type="ECO:0000313" key="4">
    <source>
        <dbReference type="EMBL" id="ALA60688.1"/>
    </source>
</evidence>
<evidence type="ECO:0000313" key="5">
    <source>
        <dbReference type="Proteomes" id="UP000069205"/>
    </source>
</evidence>
<dbReference type="PANTHER" id="PTHR36150:SF1">
    <property type="entry name" value="DNA GYRASE INHIBITOR YACG"/>
    <property type="match status" value="1"/>
</dbReference>
<keyword evidence="1" id="KW-0479">Metal-binding</keyword>
<dbReference type="SUPFAM" id="SSF57716">
    <property type="entry name" value="Glucocorticoid receptor-like (DNA-binding domain)"/>
    <property type="match status" value="1"/>
</dbReference>
<dbReference type="GO" id="GO:0008270">
    <property type="term" value="F:zinc ion binding"/>
    <property type="evidence" value="ECO:0007669"/>
    <property type="project" value="InterPro"/>
</dbReference>
<evidence type="ECO:0000256" key="1">
    <source>
        <dbReference type="ARBA" id="ARBA00022723"/>
    </source>
</evidence>
<protein>
    <submittedName>
        <fullName evidence="4">DNA gyrase inhibitor YacG</fullName>
    </submittedName>
</protein>
<dbReference type="Gene3D" id="3.30.50.10">
    <property type="entry name" value="Erythroid Transcription Factor GATA-1, subunit A"/>
    <property type="match status" value="1"/>
</dbReference>
<accession>A0A0K2GI93</accession>
<reference evidence="4 5" key="1">
    <citation type="journal article" date="2015" name="Proc. Natl. Acad. Sci. U.S.A.">
        <title>Expanded metabolic versatility of ubiquitous nitrite-oxidizing bacteria from the genus Nitrospira.</title>
        <authorList>
            <person name="Koch H."/>
            <person name="Lucker S."/>
            <person name="Albertsen M."/>
            <person name="Kitzinger K."/>
            <person name="Herbold C."/>
            <person name="Spieck E."/>
            <person name="Nielsen P.H."/>
            <person name="Wagner M."/>
            <person name="Daims H."/>
        </authorList>
    </citation>
    <scope>NUCLEOTIDE SEQUENCE [LARGE SCALE GENOMIC DNA]</scope>
    <source>
        <strain evidence="4 5">NSP M-1</strain>
    </source>
</reference>
<evidence type="ECO:0000256" key="3">
    <source>
        <dbReference type="SAM" id="MobiDB-lite"/>
    </source>
</evidence>
<dbReference type="RefSeq" id="WP_083448236.1">
    <property type="nucleotide sequence ID" value="NZ_CP011801.1"/>
</dbReference>
<sequence length="67" mass="7591">MQCPVCRRSTTWTDNPWRPFCCERCQLIDLGTWAAEGYRIPGSSLTADASPRQADKEEQSDDAPSER</sequence>
<dbReference type="AlphaFoldDB" id="A0A0K2GI93"/>
<gene>
    <name evidence="4" type="primary">yacG</name>
    <name evidence="4" type="ORF">NITMOv2_4312</name>
</gene>
<proteinExistence type="inferred from homology"/>
<name>A0A0K2GI93_NITMO</name>
<dbReference type="EMBL" id="CP011801">
    <property type="protein sequence ID" value="ALA60688.1"/>
    <property type="molecule type" value="Genomic_DNA"/>
</dbReference>
<dbReference type="KEGG" id="nmv:NITMOv2_4312"/>
<feature type="compositionally biased region" description="Acidic residues" evidence="3">
    <location>
        <begin position="58"/>
        <end position="67"/>
    </location>
</feature>
<dbReference type="InterPro" id="IPR013088">
    <property type="entry name" value="Znf_NHR/GATA"/>
</dbReference>
<dbReference type="STRING" id="42253.NITMOv2_4312"/>
<dbReference type="Pfam" id="PF03884">
    <property type="entry name" value="YacG"/>
    <property type="match status" value="1"/>
</dbReference>
<feature type="region of interest" description="Disordered" evidence="3">
    <location>
        <begin position="41"/>
        <end position="67"/>
    </location>
</feature>
<dbReference type="OrthoDB" id="9809663at2"/>
<dbReference type="HAMAP" id="MF_00649">
    <property type="entry name" value="DNA_gyrase_inhibitor_YacG"/>
    <property type="match status" value="1"/>
</dbReference>
<dbReference type="PANTHER" id="PTHR36150">
    <property type="entry name" value="DNA GYRASE INHIBITOR YACG"/>
    <property type="match status" value="1"/>
</dbReference>
<dbReference type="PATRIC" id="fig|42253.5.peg.4256"/>
<organism evidence="4 5">
    <name type="scientific">Nitrospira moscoviensis</name>
    <dbReference type="NCBI Taxonomy" id="42253"/>
    <lineage>
        <taxon>Bacteria</taxon>
        <taxon>Pseudomonadati</taxon>
        <taxon>Nitrospirota</taxon>
        <taxon>Nitrospiria</taxon>
        <taxon>Nitrospirales</taxon>
        <taxon>Nitrospiraceae</taxon>
        <taxon>Nitrospira</taxon>
    </lineage>
</organism>
<keyword evidence="2" id="KW-0862">Zinc</keyword>
<dbReference type="Proteomes" id="UP000069205">
    <property type="component" value="Chromosome"/>
</dbReference>
<evidence type="ECO:0000256" key="2">
    <source>
        <dbReference type="ARBA" id="ARBA00022833"/>
    </source>
</evidence>
<keyword evidence="5" id="KW-1185">Reference proteome</keyword>